<protein>
    <recommendedName>
        <fullName evidence="3">Lipoprotein</fullName>
    </recommendedName>
</protein>
<organism evidence="1 2">
    <name type="scientific">Clostridium chromiireducens</name>
    <dbReference type="NCBI Taxonomy" id="225345"/>
    <lineage>
        <taxon>Bacteria</taxon>
        <taxon>Bacillati</taxon>
        <taxon>Bacillota</taxon>
        <taxon>Clostridia</taxon>
        <taxon>Eubacteriales</taxon>
        <taxon>Clostridiaceae</taxon>
        <taxon>Clostridium</taxon>
    </lineage>
</organism>
<name>A0A1V4IDN6_9CLOT</name>
<accession>A0A1V4IDN6</accession>
<comment type="caution">
    <text evidence="1">The sequence shown here is derived from an EMBL/GenBank/DDBJ whole genome shotgun (WGS) entry which is preliminary data.</text>
</comment>
<evidence type="ECO:0000313" key="1">
    <source>
        <dbReference type="EMBL" id="OPJ58118.1"/>
    </source>
</evidence>
<reference evidence="1 2" key="1">
    <citation type="submission" date="2017-03" db="EMBL/GenBank/DDBJ databases">
        <title>Genome sequence of Clostridium chromiireducens DSM 23318.</title>
        <authorList>
            <person name="Poehlein A."/>
            <person name="Daniel R."/>
        </authorList>
    </citation>
    <scope>NUCLEOTIDE SEQUENCE [LARGE SCALE GENOMIC DNA]</scope>
    <source>
        <strain evidence="1 2">DSM 23318</strain>
    </source>
</reference>
<evidence type="ECO:0008006" key="3">
    <source>
        <dbReference type="Google" id="ProtNLM"/>
    </source>
</evidence>
<dbReference type="EMBL" id="MZGT01000076">
    <property type="protein sequence ID" value="OPJ58118.1"/>
    <property type="molecule type" value="Genomic_DNA"/>
</dbReference>
<dbReference type="Proteomes" id="UP000191056">
    <property type="component" value="Unassembled WGS sequence"/>
</dbReference>
<dbReference type="OrthoDB" id="1909036at2"/>
<proteinExistence type="predicted"/>
<dbReference type="RefSeq" id="WP_079441717.1">
    <property type="nucleotide sequence ID" value="NZ_MZGT01000076.1"/>
</dbReference>
<evidence type="ECO:0000313" key="2">
    <source>
        <dbReference type="Proteomes" id="UP000191056"/>
    </source>
</evidence>
<dbReference type="AlphaFoldDB" id="A0A1V4IDN6"/>
<keyword evidence="2" id="KW-1185">Reference proteome</keyword>
<gene>
    <name evidence="1" type="ORF">CLCHR_40780</name>
</gene>
<dbReference type="PROSITE" id="PS51257">
    <property type="entry name" value="PROKAR_LIPOPROTEIN"/>
    <property type="match status" value="1"/>
</dbReference>
<sequence length="199" mass="23108">MSKVKKIIKSITILIILVILFGCGDVRLKSSTVIDENESGSVKLQIVYDEFIASKLNKYIFDLDWAEESGYEFNRYVIGDMNVEEIVYKFNNINELEEKINSSGLATMTHSKDSQMREKIYTIELKFNRTAIDNLIMNNINNDENLYSYICNIRLNNEVKVPGIIIKSNPYVNINKNTNEWIYKLSQIDNNTYISLSYK</sequence>